<sequence length="278" mass="32281">MSLNIRGLLVSQISYILITFIFFPQRLQCRHYLNFRKDDWVKEQAFLDAKKIVEERYPNSQAAILAGSVVRYEATETSDLDIVVFDFSIANSYRESFFSLNWPVEVFVHNQTSYREFFNEDCKKGIPSLPRMIVEGMPLKGAKHIHSIKEEAANRLAEGPEVWNEETIQLKRYFITDTAEDIKGATHRAEGIFTANLLADQLHEFYLRTNQQWIGKGKWVIRSLKLYDEDFAKQFTRAFDQFYRTGETEEIEKLVESTLEPFGGPLFDGFSVGKSNDI</sequence>
<gene>
    <name evidence="3" type="ORF">GLW05_14120</name>
</gene>
<feature type="transmembrane region" description="Helical" evidence="1">
    <location>
        <begin position="7"/>
        <end position="24"/>
    </location>
</feature>
<proteinExistence type="predicted"/>
<dbReference type="GO" id="GO:0016779">
    <property type="term" value="F:nucleotidyltransferase activity"/>
    <property type="evidence" value="ECO:0007669"/>
    <property type="project" value="InterPro"/>
</dbReference>
<dbReference type="AlphaFoldDB" id="A0A6I4ZXB7"/>
<dbReference type="CDD" id="cd05403">
    <property type="entry name" value="NT_KNTase_like"/>
    <property type="match status" value="1"/>
</dbReference>
<dbReference type="Proteomes" id="UP000468638">
    <property type="component" value="Unassembled WGS sequence"/>
</dbReference>
<name>A0A6I4ZXB7_9BACI</name>
<evidence type="ECO:0000256" key="1">
    <source>
        <dbReference type="SAM" id="Phobius"/>
    </source>
</evidence>
<feature type="domain" description="Polymerase nucleotidyl transferase" evidence="2">
    <location>
        <begin position="50"/>
        <end position="85"/>
    </location>
</feature>
<dbReference type="Pfam" id="PF01909">
    <property type="entry name" value="NTP_transf_2"/>
    <property type="match status" value="1"/>
</dbReference>
<dbReference type="InterPro" id="IPR043519">
    <property type="entry name" value="NT_sf"/>
</dbReference>
<accession>A0A6I4ZXB7</accession>
<evidence type="ECO:0000313" key="4">
    <source>
        <dbReference type="Proteomes" id="UP000468638"/>
    </source>
</evidence>
<dbReference type="SUPFAM" id="SSF81301">
    <property type="entry name" value="Nucleotidyltransferase"/>
    <property type="match status" value="1"/>
</dbReference>
<evidence type="ECO:0000259" key="2">
    <source>
        <dbReference type="Pfam" id="PF01909"/>
    </source>
</evidence>
<keyword evidence="1" id="KW-0472">Membrane</keyword>
<dbReference type="OrthoDB" id="43980at2"/>
<comment type="caution">
    <text evidence="3">The sequence shown here is derived from an EMBL/GenBank/DDBJ whole genome shotgun (WGS) entry which is preliminary data.</text>
</comment>
<dbReference type="Gene3D" id="3.30.460.10">
    <property type="entry name" value="Beta Polymerase, domain 2"/>
    <property type="match status" value="1"/>
</dbReference>
<keyword evidence="3" id="KW-0808">Transferase</keyword>
<keyword evidence="1" id="KW-0812">Transmembrane</keyword>
<reference evidence="3 4" key="1">
    <citation type="submission" date="2019-11" db="EMBL/GenBank/DDBJ databases">
        <title>Genome sequences of 17 halophilic strains isolated from different environments.</title>
        <authorList>
            <person name="Furrow R.E."/>
        </authorList>
    </citation>
    <scope>NUCLEOTIDE SEQUENCE [LARGE SCALE GENOMIC DNA]</scope>
    <source>
        <strain evidence="3 4">22514_16_FS</strain>
    </source>
</reference>
<protein>
    <submittedName>
        <fullName evidence="3">Nucleotidyltransferase domain-containing protein</fullName>
    </submittedName>
</protein>
<organism evidence="3 4">
    <name type="scientific">Pontibacillus yanchengensis</name>
    <dbReference type="NCBI Taxonomy" id="462910"/>
    <lineage>
        <taxon>Bacteria</taxon>
        <taxon>Bacillati</taxon>
        <taxon>Bacillota</taxon>
        <taxon>Bacilli</taxon>
        <taxon>Bacillales</taxon>
        <taxon>Bacillaceae</taxon>
        <taxon>Pontibacillus</taxon>
    </lineage>
</organism>
<dbReference type="InterPro" id="IPR002934">
    <property type="entry name" value="Polymerase_NTP_transf_dom"/>
</dbReference>
<evidence type="ECO:0000313" key="3">
    <source>
        <dbReference type="EMBL" id="MYL34728.1"/>
    </source>
</evidence>
<keyword evidence="1" id="KW-1133">Transmembrane helix</keyword>
<dbReference type="EMBL" id="WMEQ01000011">
    <property type="protein sequence ID" value="MYL34728.1"/>
    <property type="molecule type" value="Genomic_DNA"/>
</dbReference>